<dbReference type="InterPro" id="IPR029044">
    <property type="entry name" value="Nucleotide-diphossugar_trans"/>
</dbReference>
<proteinExistence type="predicted"/>
<dbReference type="Proteomes" id="UP000488506">
    <property type="component" value="Unassembled WGS sequence"/>
</dbReference>
<dbReference type="EMBL" id="WPAF01000002">
    <property type="protein sequence ID" value="KAF0135145.1"/>
    <property type="molecule type" value="Genomic_DNA"/>
</dbReference>
<organism evidence="1 2">
    <name type="scientific">Candidatus Saganbacteria bacterium</name>
    <dbReference type="NCBI Taxonomy" id="2575572"/>
    <lineage>
        <taxon>Bacteria</taxon>
        <taxon>Bacillati</taxon>
        <taxon>Saganbacteria</taxon>
    </lineage>
</organism>
<protein>
    <submittedName>
        <fullName evidence="1">Uncharacterized protein</fullName>
    </submittedName>
</protein>
<name>A0A833L2C2_UNCSA</name>
<evidence type="ECO:0000313" key="1">
    <source>
        <dbReference type="EMBL" id="KAF0135145.1"/>
    </source>
</evidence>
<gene>
    <name evidence="1" type="ORF">FD145_283</name>
</gene>
<sequence length="490" mass="54086">MLLREKASVALSLIPADLRAKLEEMQKTGTPPSDALIKEIKGHALDGNRFFDADIEPLEPGDLSVLTPYAPTIGDTTWDIDQIIAHDTDELRSLIDEGNSELANNQVDLNTSTAVVGLPAAGVASRAAKWIAESKGHEEIARKIMEMAGSTSTIPPRYLYPIATEYGIETLIGIMLKAGHMIGKNLGASISTLTMLNYLFIDEVIDTLGPELSRLPDFSFENIGLFTQSVSRRLFLTDLQPNNTLNPTGHGDFPNALARFKFYSYLKARGIKYFVFSNADEFLWSPNGLVIGMAKKFISQGYAGIAILVPNTNGQSGGGPVKKKNNPNYHFLCEEPCQAKSQLNKRLVGLNTTFYVMDIDFLLAYETNLQTLSPALDIKTTAGRNGGQEVVIALESWAGSEFSHPHNSNHPLGLRMLFFPRAGVFTGIKSLEQSHSDKIPPEIASTQFEMTYEKYIQHMANKVPVVRKAIIHQDKNVAELLFKNDYSYLI</sequence>
<dbReference type="Gene3D" id="3.90.550.10">
    <property type="entry name" value="Spore Coat Polysaccharide Biosynthesis Protein SpsA, Chain A"/>
    <property type="match status" value="1"/>
</dbReference>
<dbReference type="SUPFAM" id="SSF53448">
    <property type="entry name" value="Nucleotide-diphospho-sugar transferases"/>
    <property type="match status" value="1"/>
</dbReference>
<reference evidence="1 2" key="1">
    <citation type="submission" date="2019-12" db="EMBL/GenBank/DDBJ databases">
        <authorList>
            <person name="Wolfe R."/>
            <person name="Danczak R."/>
            <person name="Wilkins M."/>
        </authorList>
    </citation>
    <scope>NUCLEOTIDE SEQUENCE [LARGE SCALE GENOMIC DNA]</scope>
    <source>
        <strain evidence="1">X2_MaxBin.013</strain>
    </source>
</reference>
<dbReference type="AlphaFoldDB" id="A0A833L2C2"/>
<evidence type="ECO:0000313" key="2">
    <source>
        <dbReference type="Proteomes" id="UP000488506"/>
    </source>
</evidence>
<comment type="caution">
    <text evidence="1">The sequence shown here is derived from an EMBL/GenBank/DDBJ whole genome shotgun (WGS) entry which is preliminary data.</text>
</comment>
<accession>A0A833L2C2</accession>